<keyword evidence="2" id="KW-1185">Reference proteome</keyword>
<protein>
    <submittedName>
        <fullName evidence="1">Uncharacterized protein</fullName>
    </submittedName>
</protein>
<accession>A0A975BGP5</accession>
<dbReference type="EMBL" id="CP061800">
    <property type="protein sequence ID" value="QTA84730.1"/>
    <property type="molecule type" value="Genomic_DNA"/>
</dbReference>
<dbReference type="KEGG" id="dmm:dnm_007300"/>
<sequence length="139" mass="15830">MGMQKGRFASYDIQMRVYLQNTQKQIFVGKMMLRYHTDAKRPACIPTQSVGTRLKRGNEIKAWRLKRGNEINEISEISELGEIGEVGEVGEVSEISEIRKQVFVGKMMLRYHTDAKRPACIPTQSVGTRLTRLSVGTRL</sequence>
<evidence type="ECO:0000313" key="2">
    <source>
        <dbReference type="Proteomes" id="UP000663722"/>
    </source>
</evidence>
<reference evidence="1" key="1">
    <citation type="journal article" date="2021" name="Microb. Physiol.">
        <title>Proteogenomic Insights into the Physiology of Marine, Sulfate-Reducing, Filamentous Desulfonema limicola and Desulfonema magnum.</title>
        <authorList>
            <person name="Schnaars V."/>
            <person name="Wohlbrand L."/>
            <person name="Scheve S."/>
            <person name="Hinrichs C."/>
            <person name="Reinhardt R."/>
            <person name="Rabus R."/>
        </authorList>
    </citation>
    <scope>NUCLEOTIDE SEQUENCE</scope>
    <source>
        <strain evidence="1">4be13</strain>
    </source>
</reference>
<evidence type="ECO:0000313" key="1">
    <source>
        <dbReference type="EMBL" id="QTA84730.1"/>
    </source>
</evidence>
<dbReference type="Proteomes" id="UP000663722">
    <property type="component" value="Chromosome"/>
</dbReference>
<dbReference type="AlphaFoldDB" id="A0A975BGP5"/>
<name>A0A975BGP5_9BACT</name>
<gene>
    <name evidence="1" type="ORF">dnm_007300</name>
</gene>
<organism evidence="1 2">
    <name type="scientific">Desulfonema magnum</name>
    <dbReference type="NCBI Taxonomy" id="45655"/>
    <lineage>
        <taxon>Bacteria</taxon>
        <taxon>Pseudomonadati</taxon>
        <taxon>Thermodesulfobacteriota</taxon>
        <taxon>Desulfobacteria</taxon>
        <taxon>Desulfobacterales</taxon>
        <taxon>Desulfococcaceae</taxon>
        <taxon>Desulfonema</taxon>
    </lineage>
</organism>
<proteinExistence type="predicted"/>